<comment type="subunit">
    <text evidence="2">Component of the NuA4 histone acetyltransferase complex.</text>
</comment>
<accession>A0A0D2ASP4</accession>
<dbReference type="InterPro" id="IPR000953">
    <property type="entry name" value="Chromo/chromo_shadow_dom"/>
</dbReference>
<sequence>MANCTDSNILKTAPKGNDYTCNDGSTVTLSTRPNLRSRLIEVLLQRSKHETRTSLAGQPLIIGNDMDQQEHQRSPTEKSRPKGQWEKFQVEYIKRSKYDLDRQEVLYEIKWLGYRDAENTWEPRENLLPDCLINLFVHHYLIGSTPLPFHKPPRYTTRQPPTQPTNEPSGLVERIINNDNFSLHVDWMSQVLQTDWEQEVVEVEDLHFSSSGEPVAVANTSNGQRHILTTEWLALHCPLKMLRFYETNGTF</sequence>
<dbReference type="PROSITE" id="PS50013">
    <property type="entry name" value="CHROMO_2"/>
    <property type="match status" value="1"/>
</dbReference>
<reference evidence="6 7" key="1">
    <citation type="submission" date="2015-01" db="EMBL/GenBank/DDBJ databases">
        <title>The Genome Sequence of Exophiala spinifera CBS89968.</title>
        <authorList>
            <consortium name="The Broad Institute Genomics Platform"/>
            <person name="Cuomo C."/>
            <person name="de Hoog S."/>
            <person name="Gorbushina A."/>
            <person name="Stielow B."/>
            <person name="Teixiera M."/>
            <person name="Abouelleil A."/>
            <person name="Chapman S.B."/>
            <person name="Priest M."/>
            <person name="Young S.K."/>
            <person name="Wortman J."/>
            <person name="Nusbaum C."/>
            <person name="Birren B."/>
        </authorList>
    </citation>
    <scope>NUCLEOTIDE SEQUENCE [LARGE SCALE GENOMIC DNA]</scope>
    <source>
        <strain evidence="6 7">CBS 89968</strain>
    </source>
</reference>
<dbReference type="SMART" id="SM00298">
    <property type="entry name" value="CHROMO"/>
    <property type="match status" value="1"/>
</dbReference>
<keyword evidence="3" id="KW-0539">Nucleus</keyword>
<feature type="compositionally biased region" description="Basic and acidic residues" evidence="4">
    <location>
        <begin position="68"/>
        <end position="83"/>
    </location>
</feature>
<dbReference type="Pfam" id="PF00385">
    <property type="entry name" value="Chromo"/>
    <property type="match status" value="1"/>
</dbReference>
<comment type="subcellular location">
    <subcellularLocation>
        <location evidence="1">Nucleus</location>
    </subcellularLocation>
</comment>
<dbReference type="CDD" id="cd00024">
    <property type="entry name" value="CD_CSD"/>
    <property type="match status" value="1"/>
</dbReference>
<dbReference type="STRING" id="91928.A0A0D2ASP4"/>
<evidence type="ECO:0000259" key="5">
    <source>
        <dbReference type="PROSITE" id="PS50013"/>
    </source>
</evidence>
<dbReference type="Proteomes" id="UP000053328">
    <property type="component" value="Unassembled WGS sequence"/>
</dbReference>
<evidence type="ECO:0000256" key="4">
    <source>
        <dbReference type="SAM" id="MobiDB-lite"/>
    </source>
</evidence>
<dbReference type="InterPro" id="IPR016197">
    <property type="entry name" value="Chromo-like_dom_sf"/>
</dbReference>
<dbReference type="InterPro" id="IPR023779">
    <property type="entry name" value="Chromodomain_CS"/>
</dbReference>
<evidence type="ECO:0000313" key="7">
    <source>
        <dbReference type="Proteomes" id="UP000053328"/>
    </source>
</evidence>
<name>A0A0D2ASP4_9EURO</name>
<evidence type="ECO:0000256" key="1">
    <source>
        <dbReference type="ARBA" id="ARBA00004123"/>
    </source>
</evidence>
<feature type="domain" description="Chromo" evidence="5">
    <location>
        <begin position="88"/>
        <end position="148"/>
    </location>
</feature>
<gene>
    <name evidence="6" type="ORF">PV08_12027</name>
</gene>
<dbReference type="VEuPathDB" id="FungiDB:PV08_12027"/>
<dbReference type="SUPFAM" id="SSF54160">
    <property type="entry name" value="Chromo domain-like"/>
    <property type="match status" value="1"/>
</dbReference>
<dbReference type="AlphaFoldDB" id="A0A0D2ASP4"/>
<dbReference type="RefSeq" id="XP_016229959.1">
    <property type="nucleotide sequence ID" value="XM_016386334.1"/>
</dbReference>
<dbReference type="PROSITE" id="PS00598">
    <property type="entry name" value="CHROMO_1"/>
    <property type="match status" value="1"/>
</dbReference>
<dbReference type="Gene3D" id="2.40.50.40">
    <property type="match status" value="2"/>
</dbReference>
<evidence type="ECO:0000256" key="2">
    <source>
        <dbReference type="ARBA" id="ARBA00011353"/>
    </source>
</evidence>
<dbReference type="InterPro" id="IPR051219">
    <property type="entry name" value="Heterochromatin_chromo-domain"/>
</dbReference>
<organism evidence="6 7">
    <name type="scientific">Exophiala spinifera</name>
    <dbReference type="NCBI Taxonomy" id="91928"/>
    <lineage>
        <taxon>Eukaryota</taxon>
        <taxon>Fungi</taxon>
        <taxon>Dikarya</taxon>
        <taxon>Ascomycota</taxon>
        <taxon>Pezizomycotina</taxon>
        <taxon>Eurotiomycetes</taxon>
        <taxon>Chaetothyriomycetidae</taxon>
        <taxon>Chaetothyriales</taxon>
        <taxon>Herpotrichiellaceae</taxon>
        <taxon>Exophiala</taxon>
    </lineage>
</organism>
<dbReference type="PANTHER" id="PTHR22812">
    <property type="entry name" value="CHROMOBOX PROTEIN"/>
    <property type="match status" value="1"/>
</dbReference>
<proteinExistence type="predicted"/>
<dbReference type="OrthoDB" id="433924at2759"/>
<dbReference type="GeneID" id="27339110"/>
<protein>
    <recommendedName>
        <fullName evidence="5">Chromo domain-containing protein</fullName>
    </recommendedName>
</protein>
<evidence type="ECO:0000256" key="3">
    <source>
        <dbReference type="ARBA" id="ARBA00023242"/>
    </source>
</evidence>
<dbReference type="GO" id="GO:0006338">
    <property type="term" value="P:chromatin remodeling"/>
    <property type="evidence" value="ECO:0007669"/>
    <property type="project" value="UniProtKB-ARBA"/>
</dbReference>
<dbReference type="GO" id="GO:0005634">
    <property type="term" value="C:nucleus"/>
    <property type="evidence" value="ECO:0007669"/>
    <property type="project" value="UniProtKB-SubCell"/>
</dbReference>
<evidence type="ECO:0000313" key="6">
    <source>
        <dbReference type="EMBL" id="KIW09743.1"/>
    </source>
</evidence>
<dbReference type="EMBL" id="KN847503">
    <property type="protein sequence ID" value="KIW09743.1"/>
    <property type="molecule type" value="Genomic_DNA"/>
</dbReference>
<dbReference type="HOGENOM" id="CLU_096862_0_0_1"/>
<dbReference type="InterPro" id="IPR023780">
    <property type="entry name" value="Chromo_domain"/>
</dbReference>
<keyword evidence="7" id="KW-1185">Reference proteome</keyword>
<feature type="region of interest" description="Disordered" evidence="4">
    <location>
        <begin position="50"/>
        <end position="83"/>
    </location>
</feature>